<organism evidence="2 3">
    <name type="scientific">Candidatus Accumulibacter phosphatis</name>
    <dbReference type="NCBI Taxonomy" id="327160"/>
    <lineage>
        <taxon>Bacteria</taxon>
        <taxon>Pseudomonadati</taxon>
        <taxon>Pseudomonadota</taxon>
        <taxon>Betaproteobacteria</taxon>
        <taxon>Candidatus Accumulibacter</taxon>
    </lineage>
</organism>
<proteinExistence type="predicted"/>
<dbReference type="EMBL" id="SPMY01000048">
    <property type="protein sequence ID" value="NMQ29210.1"/>
    <property type="molecule type" value="Genomic_DNA"/>
</dbReference>
<feature type="compositionally biased region" description="Basic and acidic residues" evidence="1">
    <location>
        <begin position="243"/>
        <end position="256"/>
    </location>
</feature>
<evidence type="ECO:0000313" key="3">
    <source>
        <dbReference type="Proteomes" id="UP000749010"/>
    </source>
</evidence>
<accession>A0ABX1U0J8</accession>
<evidence type="ECO:0000313" key="2">
    <source>
        <dbReference type="EMBL" id="NMQ29210.1"/>
    </source>
</evidence>
<dbReference type="Proteomes" id="UP000749010">
    <property type="component" value="Unassembled WGS sequence"/>
</dbReference>
<feature type="compositionally biased region" description="Low complexity" evidence="1">
    <location>
        <begin position="271"/>
        <end position="282"/>
    </location>
</feature>
<comment type="caution">
    <text evidence="2">The sequence shown here is derived from an EMBL/GenBank/DDBJ whole genome shotgun (WGS) entry which is preliminary data.</text>
</comment>
<reference evidence="2 3" key="1">
    <citation type="submission" date="2019-03" db="EMBL/GenBank/DDBJ databases">
        <title>Metabolic reconstructions from genomes of highly enriched 'Candidatus Accumulibacter' and 'Candidatus Competibacter' bioreactor populations.</title>
        <authorList>
            <person name="Annavajhala M.K."/>
            <person name="Welles L."/>
            <person name="Abbas B."/>
            <person name="Sorokin D."/>
            <person name="Park H."/>
            <person name="Van Loosdrecht M."/>
            <person name="Chandran K."/>
        </authorList>
    </citation>
    <scope>NUCLEOTIDE SEQUENCE [LARGE SCALE GENOMIC DNA]</scope>
    <source>
        <strain evidence="2 3">SBR_S</strain>
    </source>
</reference>
<dbReference type="RefSeq" id="WP_169067668.1">
    <property type="nucleotide sequence ID" value="NZ_SPMY01000048.1"/>
</dbReference>
<name>A0ABX1U0J8_9PROT</name>
<evidence type="ECO:0000256" key="1">
    <source>
        <dbReference type="SAM" id="MobiDB-lite"/>
    </source>
</evidence>
<feature type="region of interest" description="Disordered" evidence="1">
    <location>
        <begin position="237"/>
        <end position="347"/>
    </location>
</feature>
<feature type="compositionally biased region" description="Basic and acidic residues" evidence="1">
    <location>
        <begin position="317"/>
        <end position="329"/>
    </location>
</feature>
<protein>
    <submittedName>
        <fullName evidence="2">Uncharacterized protein</fullName>
    </submittedName>
</protein>
<keyword evidence="3" id="KW-1185">Reference proteome</keyword>
<gene>
    <name evidence="2" type="ORF">E4Q23_16435</name>
</gene>
<sequence>MIQVSQAFEKFLRGEDRLARLLCELPAYTPSAEAEFEAVFARAAQAAQTTAIATPPQAAATVTTSPSPAPETAARLEAIPSAFEPPASLEANFLKMAASIESAQAPRREAVLTGIAKGDSPQAMLGAALAPASEEWLRAQAVTAPATQAAPAATAVKNRAFLRFRCFDLRWAALAGLLAAISTQLVLTLTPDAQQVAVQDAFQTAMLTKDASKKAELGQNAEPALAEAQVALEQTPGAMRQGAQDKGKLAARERHAAPGSGMAQDARADARAAQPAPPAAARMTEQTSRPAKMAASGITNTPKEEGPAREGATGEIARQEAKQVERKMPAEQPVSTAAEQPRPATLAAAPMTRQNSVDTGISATLADDPADIAARLPTRPAGAVWTVWAVYSRHIDQPELDRWLETLRQHIPESSRPARFELIRDDASGGPSYLRIVPPTLPAVR</sequence>